<dbReference type="Proteomes" id="UP000276215">
    <property type="component" value="Unassembled WGS sequence"/>
</dbReference>
<organism evidence="1 2">
    <name type="scientific">Choiromyces venosus 120613-1</name>
    <dbReference type="NCBI Taxonomy" id="1336337"/>
    <lineage>
        <taxon>Eukaryota</taxon>
        <taxon>Fungi</taxon>
        <taxon>Dikarya</taxon>
        <taxon>Ascomycota</taxon>
        <taxon>Pezizomycotina</taxon>
        <taxon>Pezizomycetes</taxon>
        <taxon>Pezizales</taxon>
        <taxon>Tuberaceae</taxon>
        <taxon>Choiromyces</taxon>
    </lineage>
</organism>
<evidence type="ECO:0000313" key="2">
    <source>
        <dbReference type="Proteomes" id="UP000276215"/>
    </source>
</evidence>
<proteinExistence type="predicted"/>
<name>A0A3N4KDM5_9PEZI</name>
<dbReference type="AlphaFoldDB" id="A0A3N4KDM5"/>
<reference evidence="1 2" key="1">
    <citation type="journal article" date="2018" name="Nat. Ecol. Evol.">
        <title>Pezizomycetes genomes reveal the molecular basis of ectomycorrhizal truffle lifestyle.</title>
        <authorList>
            <person name="Murat C."/>
            <person name="Payen T."/>
            <person name="Noel B."/>
            <person name="Kuo A."/>
            <person name="Morin E."/>
            <person name="Chen J."/>
            <person name="Kohler A."/>
            <person name="Krizsan K."/>
            <person name="Balestrini R."/>
            <person name="Da Silva C."/>
            <person name="Montanini B."/>
            <person name="Hainaut M."/>
            <person name="Levati E."/>
            <person name="Barry K.W."/>
            <person name="Belfiori B."/>
            <person name="Cichocki N."/>
            <person name="Clum A."/>
            <person name="Dockter R.B."/>
            <person name="Fauchery L."/>
            <person name="Guy J."/>
            <person name="Iotti M."/>
            <person name="Le Tacon F."/>
            <person name="Lindquist E.A."/>
            <person name="Lipzen A."/>
            <person name="Malagnac F."/>
            <person name="Mello A."/>
            <person name="Molinier V."/>
            <person name="Miyauchi S."/>
            <person name="Poulain J."/>
            <person name="Riccioni C."/>
            <person name="Rubini A."/>
            <person name="Sitrit Y."/>
            <person name="Splivallo R."/>
            <person name="Traeger S."/>
            <person name="Wang M."/>
            <person name="Zifcakova L."/>
            <person name="Wipf D."/>
            <person name="Zambonelli A."/>
            <person name="Paolocci F."/>
            <person name="Nowrousian M."/>
            <person name="Ottonello S."/>
            <person name="Baldrian P."/>
            <person name="Spatafora J.W."/>
            <person name="Henrissat B."/>
            <person name="Nagy L.G."/>
            <person name="Aury J.M."/>
            <person name="Wincker P."/>
            <person name="Grigoriev I.V."/>
            <person name="Bonfante P."/>
            <person name="Martin F.M."/>
        </authorList>
    </citation>
    <scope>NUCLEOTIDE SEQUENCE [LARGE SCALE GENOMIC DNA]</scope>
    <source>
        <strain evidence="1 2">120613-1</strain>
    </source>
</reference>
<protein>
    <submittedName>
        <fullName evidence="1">Uncharacterized protein</fullName>
    </submittedName>
</protein>
<evidence type="ECO:0000313" key="1">
    <source>
        <dbReference type="EMBL" id="RPB03995.1"/>
    </source>
</evidence>
<gene>
    <name evidence="1" type="ORF">L873DRAFT_42738</name>
</gene>
<accession>A0A3N4KDM5</accession>
<dbReference type="EMBL" id="ML120360">
    <property type="protein sequence ID" value="RPB03995.1"/>
    <property type="molecule type" value="Genomic_DNA"/>
</dbReference>
<keyword evidence="2" id="KW-1185">Reference proteome</keyword>
<sequence length="88" mass="9473">MSGGKVLFMVVSYSNGRAVQCGGVQVRLRVLVFVWWIGDVGGLGRLSRVCFITMCTFARLGFVQYLVVILVIGGSGRLREGGGFVWGG</sequence>